<gene>
    <name evidence="3" type="ORF">IRJ16_20485</name>
</gene>
<evidence type="ECO:0000313" key="3">
    <source>
        <dbReference type="EMBL" id="MBE9664270.1"/>
    </source>
</evidence>
<comment type="caution">
    <text evidence="3">The sequence shown here is derived from an EMBL/GenBank/DDBJ whole genome shotgun (WGS) entry which is preliminary data.</text>
</comment>
<dbReference type="Proteomes" id="UP000622475">
    <property type="component" value="Unassembled WGS sequence"/>
</dbReference>
<proteinExistence type="predicted"/>
<dbReference type="Pfam" id="PF13349">
    <property type="entry name" value="DUF4097"/>
    <property type="match status" value="1"/>
</dbReference>
<reference evidence="3" key="1">
    <citation type="submission" date="2020-10" db="EMBL/GenBank/DDBJ databases">
        <title>Mucilaginibacter mali sp. nov., isolated from rhizosphere soil of apple orchard.</title>
        <authorList>
            <person name="Lee J.-S."/>
            <person name="Kim H.S."/>
            <person name="Kim J.-S."/>
        </authorList>
    </citation>
    <scope>NUCLEOTIDE SEQUENCE</scope>
    <source>
        <strain evidence="3">KCTC 22746</strain>
    </source>
</reference>
<protein>
    <submittedName>
        <fullName evidence="3">DUF4097 family beta strand repeat protein</fullName>
    </submittedName>
</protein>
<accession>A0A929L107</accession>
<dbReference type="EMBL" id="JADFFL010000010">
    <property type="protein sequence ID" value="MBE9664270.1"/>
    <property type="molecule type" value="Genomic_DNA"/>
</dbReference>
<name>A0A929L107_9SPHI</name>
<keyword evidence="4" id="KW-1185">Reference proteome</keyword>
<evidence type="ECO:0000259" key="2">
    <source>
        <dbReference type="Pfam" id="PF13349"/>
    </source>
</evidence>
<evidence type="ECO:0000256" key="1">
    <source>
        <dbReference type="SAM" id="SignalP"/>
    </source>
</evidence>
<dbReference type="AlphaFoldDB" id="A0A929L107"/>
<dbReference type="InterPro" id="IPR025164">
    <property type="entry name" value="Toastrack_DUF4097"/>
</dbReference>
<organism evidence="3 4">
    <name type="scientific">Mucilaginibacter myungsuensis</name>
    <dbReference type="NCBI Taxonomy" id="649104"/>
    <lineage>
        <taxon>Bacteria</taxon>
        <taxon>Pseudomonadati</taxon>
        <taxon>Bacteroidota</taxon>
        <taxon>Sphingobacteriia</taxon>
        <taxon>Sphingobacteriales</taxon>
        <taxon>Sphingobacteriaceae</taxon>
        <taxon>Mucilaginibacter</taxon>
    </lineage>
</organism>
<keyword evidence="1" id="KW-0732">Signal</keyword>
<feature type="domain" description="DUF4097" evidence="2">
    <location>
        <begin position="140"/>
        <end position="223"/>
    </location>
</feature>
<feature type="chain" id="PRO_5036735377" evidence="1">
    <location>
        <begin position="21"/>
        <end position="269"/>
    </location>
</feature>
<dbReference type="RefSeq" id="WP_194113513.1">
    <property type="nucleotide sequence ID" value="NZ_JADFFL010000010.1"/>
</dbReference>
<sequence length="269" mass="28987">MNKIKLIVALVVLLGKAASAQDSQQLSVPLTDPGKPFKLEVNLTTGFIKLAVHSGKEILINASTMKEKANYRNLPNNMKRISGGDNLEITATENGNAITVGSNRPSRNIMLTIQIPQNASNIKLRTVNGGNIDVHDVVSDMELNNTNGGIYLHNVGGSAVVNTTNGHIDAVFRSVKSDAAMAFTSLNGDIDVTLPASYKGNLKARSDQGNVYCELDFVQDKSQPKVTKTALGGMYHLKVEDWIYGKINGGGPELMLKNMHGNIMVKKAK</sequence>
<feature type="signal peptide" evidence="1">
    <location>
        <begin position="1"/>
        <end position="20"/>
    </location>
</feature>
<evidence type="ECO:0000313" key="4">
    <source>
        <dbReference type="Proteomes" id="UP000622475"/>
    </source>
</evidence>